<keyword evidence="2" id="KW-1185">Reference proteome</keyword>
<dbReference type="AlphaFoldDB" id="A0A067TBR7"/>
<protein>
    <submittedName>
        <fullName evidence="1">Uncharacterized protein</fullName>
    </submittedName>
</protein>
<dbReference type="EMBL" id="KL142371">
    <property type="protein sequence ID" value="KDR80581.1"/>
    <property type="molecule type" value="Genomic_DNA"/>
</dbReference>
<accession>A0A067TBR7</accession>
<name>A0A067TBR7_GALM3</name>
<dbReference type="Proteomes" id="UP000027222">
    <property type="component" value="Unassembled WGS sequence"/>
</dbReference>
<sequence>MNVRYTHEPLSVLSLVTVLWFARFLVSRSTGCALSNALSIIHSRDPHRYHISMPAYIHYAGQLSFETCSCLATFRNAL</sequence>
<reference evidence="2" key="1">
    <citation type="journal article" date="2014" name="Proc. Natl. Acad. Sci. U.S.A.">
        <title>Extensive sampling of basidiomycete genomes demonstrates inadequacy of the white-rot/brown-rot paradigm for wood decay fungi.</title>
        <authorList>
            <person name="Riley R."/>
            <person name="Salamov A.A."/>
            <person name="Brown D.W."/>
            <person name="Nagy L.G."/>
            <person name="Floudas D."/>
            <person name="Held B.W."/>
            <person name="Levasseur A."/>
            <person name="Lombard V."/>
            <person name="Morin E."/>
            <person name="Otillar R."/>
            <person name="Lindquist E.A."/>
            <person name="Sun H."/>
            <person name="LaButti K.M."/>
            <person name="Schmutz J."/>
            <person name="Jabbour D."/>
            <person name="Luo H."/>
            <person name="Baker S.E."/>
            <person name="Pisabarro A.G."/>
            <person name="Walton J.D."/>
            <person name="Blanchette R.A."/>
            <person name="Henrissat B."/>
            <person name="Martin F."/>
            <person name="Cullen D."/>
            <person name="Hibbett D.S."/>
            <person name="Grigoriev I.V."/>
        </authorList>
    </citation>
    <scope>NUCLEOTIDE SEQUENCE [LARGE SCALE GENOMIC DNA]</scope>
    <source>
        <strain evidence="2">CBS 339.88</strain>
    </source>
</reference>
<evidence type="ECO:0000313" key="2">
    <source>
        <dbReference type="Proteomes" id="UP000027222"/>
    </source>
</evidence>
<dbReference type="HOGENOM" id="CLU_2622207_0_0_1"/>
<proteinExistence type="predicted"/>
<organism evidence="1 2">
    <name type="scientific">Galerina marginata (strain CBS 339.88)</name>
    <dbReference type="NCBI Taxonomy" id="685588"/>
    <lineage>
        <taxon>Eukaryota</taxon>
        <taxon>Fungi</taxon>
        <taxon>Dikarya</taxon>
        <taxon>Basidiomycota</taxon>
        <taxon>Agaricomycotina</taxon>
        <taxon>Agaricomycetes</taxon>
        <taxon>Agaricomycetidae</taxon>
        <taxon>Agaricales</taxon>
        <taxon>Agaricineae</taxon>
        <taxon>Strophariaceae</taxon>
        <taxon>Galerina</taxon>
    </lineage>
</organism>
<evidence type="ECO:0000313" key="1">
    <source>
        <dbReference type="EMBL" id="KDR80581.1"/>
    </source>
</evidence>
<gene>
    <name evidence="1" type="ORF">GALMADRAFT_115377</name>
</gene>